<proteinExistence type="predicted"/>
<evidence type="ECO:0000313" key="2">
    <source>
        <dbReference type="Proteomes" id="UP000664940"/>
    </source>
</evidence>
<sequence>MISKEMAGLGCLCSPVSEPLSGRHEWLGVIQMSGDGSNHWGLESSGSFHTPVFGTCAGMTQKLVSARTVDGDTRKPLPGAWASSQRGGLRVITVPSRRLRTRQAGGPVEPGGDCGVFCGLALEGIYPGSGATYSAFPGQKHRRACSCILKLPHSLWSLFLPFR</sequence>
<name>A0A833YW85_9CHIR</name>
<protein>
    <submittedName>
        <fullName evidence="1">Uncharacterized protein</fullName>
    </submittedName>
</protein>
<reference evidence="1 2" key="1">
    <citation type="journal article" date="2020" name="Nature">
        <title>Six reference-quality genomes reveal evolution of bat adaptations.</title>
        <authorList>
            <person name="Jebb D."/>
            <person name="Huang Z."/>
            <person name="Pippel M."/>
            <person name="Hughes G.M."/>
            <person name="Lavrichenko K."/>
            <person name="Devanna P."/>
            <person name="Winkler S."/>
            <person name="Jermiin L.S."/>
            <person name="Skirmuntt E.C."/>
            <person name="Katzourakis A."/>
            <person name="Burkitt-Gray L."/>
            <person name="Ray D.A."/>
            <person name="Sullivan K.A.M."/>
            <person name="Roscito J.G."/>
            <person name="Kirilenko B.M."/>
            <person name="Davalos L.M."/>
            <person name="Corthals A.P."/>
            <person name="Power M.L."/>
            <person name="Jones G."/>
            <person name="Ransome R.D."/>
            <person name="Dechmann D.K.N."/>
            <person name="Locatelli A.G."/>
            <person name="Puechmaille S.J."/>
            <person name="Fedrigo O."/>
            <person name="Jarvis E.D."/>
            <person name="Hiller M."/>
            <person name="Vernes S.C."/>
            <person name="Myers E.W."/>
            <person name="Teeling E.C."/>
        </authorList>
    </citation>
    <scope>NUCLEOTIDE SEQUENCE [LARGE SCALE GENOMIC DNA]</scope>
    <source>
        <strain evidence="1">Bat1K_MPI-CBG_1</strain>
    </source>
</reference>
<comment type="caution">
    <text evidence="1">The sequence shown here is derived from an EMBL/GenBank/DDBJ whole genome shotgun (WGS) entry which is preliminary data.</text>
</comment>
<accession>A0A833YW85</accession>
<evidence type="ECO:0000313" key="1">
    <source>
        <dbReference type="EMBL" id="KAF6081748.1"/>
    </source>
</evidence>
<dbReference type="AlphaFoldDB" id="A0A833YW85"/>
<gene>
    <name evidence="1" type="ORF">HJG60_008767</name>
</gene>
<dbReference type="EMBL" id="JABVXQ010000013">
    <property type="protein sequence ID" value="KAF6081748.1"/>
    <property type="molecule type" value="Genomic_DNA"/>
</dbReference>
<dbReference type="Proteomes" id="UP000664940">
    <property type="component" value="Unassembled WGS sequence"/>
</dbReference>
<organism evidence="1 2">
    <name type="scientific">Phyllostomus discolor</name>
    <name type="common">pale spear-nosed bat</name>
    <dbReference type="NCBI Taxonomy" id="89673"/>
    <lineage>
        <taxon>Eukaryota</taxon>
        <taxon>Metazoa</taxon>
        <taxon>Chordata</taxon>
        <taxon>Craniata</taxon>
        <taxon>Vertebrata</taxon>
        <taxon>Euteleostomi</taxon>
        <taxon>Mammalia</taxon>
        <taxon>Eutheria</taxon>
        <taxon>Laurasiatheria</taxon>
        <taxon>Chiroptera</taxon>
        <taxon>Yangochiroptera</taxon>
        <taxon>Phyllostomidae</taxon>
        <taxon>Phyllostominae</taxon>
        <taxon>Phyllostomus</taxon>
    </lineage>
</organism>